<dbReference type="InParanoid" id="Q95Q36"/>
<dbReference type="PaxDb" id="6239-W09G3.6a"/>
<dbReference type="InterPro" id="IPR015943">
    <property type="entry name" value="WD40/YVTN_repeat-like_dom_sf"/>
</dbReference>
<feature type="region of interest" description="Disordered" evidence="1">
    <location>
        <begin position="1014"/>
        <end position="1037"/>
    </location>
</feature>
<dbReference type="SMART" id="SM00320">
    <property type="entry name" value="WD40"/>
    <property type="match status" value="2"/>
</dbReference>
<dbReference type="PANTHER" id="PTHR23287:SF18">
    <property type="entry name" value="BLOC-2 COMPLEX MEMBER HPS5"/>
    <property type="match status" value="1"/>
</dbReference>
<feature type="region of interest" description="Disordered" evidence="1">
    <location>
        <begin position="504"/>
        <end position="526"/>
    </location>
</feature>
<gene>
    <name evidence="3" type="ORF">CELE_W09G3.6</name>
    <name evidence="3 5" type="ORF">W09G3.6</name>
</gene>
<dbReference type="UCSC" id="W09G3.6">
    <property type="organism name" value="c. elegans"/>
</dbReference>
<sequence length="1125" mass="123194">MEGVNEVQSTSRGSHDDFIDRIPTHFLVELTSLDELAFPANSTKRVKYTCVASTSKSLCLGTSTGSVYIFSRYAAKSRSRTNSGAPVPVQVFTTRDGQISTISVSPSEELMAIGGDSGRVSVAQLNNGQPPTLIYSTPGDARSPDRVTALSWSADLKTVYSGHSSGTLHCHRLTSRSVFRAAHQKLMKFDGEIIQIDTLQSHVLIATSLAAHLFHVESGTIQQVGKKTRSSPAPLGACYVHGESAFIVAARPNGRLWEANLVGVVYRTHQYRQSGQIPRAPPISFRSAFPTDSAQFCGLHPDNQDVSLQKIHVIHVDNGGGRSLVVSTAGSRICVVEMETSRVTCCAELDYDILDVSTCGNDIFVLLNDSKGLRKFSVFERQKTLEKLNLKGIFMQSAQLVLFCSPHITYPMPLLTTIIEGLGTLSRKKETEKLQLALQKMLDERKINQSTYDNNIEEMERKESLKKLKKTPESKKLPSGVHRVLQTAAQCSGYDDDFNFSTPQALRERSRSSPCGPESPIPLEKRASEPASLELRQEYWRKNGTPDVCEEDILHRARQILEDENSEKLVEKESLRTLLQLEGIKKDEIRFTPTVTIANAAKALAELALAVPVDLTAIWNSGNSQNSQNPQNPEKNGSKISKNPPQIVKVIRPGHRLQTTTTKPIATVTPITVPVANADDVAVNNMGMISEEMRRKQDEMWLDLRLTQHIKKHSSHANDDVIITSSPTSSNNVPKSDTDYTLTTGSEGPTPTSEHIWTNPLDDDVITPTSSSNCATCGMHRSWAATSLLMAVCGGANVLRDEFQRNGAIPQSHVAWSTLLRHVASVTSSQEAICPKCEMSLSTVERVCSDAWKTANGMAEDGVRPNVERIFERCISNSSREKLEAIVMRREFGKFEDCKDFDQKIDFPGEKPIKIDETDENIDFLNATCLQWTRAVPLRTFLALSVFTIGKKATISIITAENQYIARRMAPADWCSIVVIGAREIGFKDLLGVKTITSVFDSVGASGWVAPRGKPPPTAAAATSSRKVTSPNGSAPAPSISSWIVDTNGKCPMCTLPVKMVVGGADRGVISYFCGHVYHKICLTGRFNAGCVACRVRARRATRAGSSATSSPVASPIMSPRHQKI</sequence>
<dbReference type="OMA" id="WEANLVG"/>
<dbReference type="EMBL" id="BX284601">
    <property type="protein sequence ID" value="CAC70117.1"/>
    <property type="molecule type" value="Genomic_DNA"/>
</dbReference>
<dbReference type="RefSeq" id="NP_493417.1">
    <property type="nucleotide sequence ID" value="NM_061016.5"/>
</dbReference>
<dbReference type="CDD" id="cd16484">
    <property type="entry name" value="RING-H2_Vps"/>
    <property type="match status" value="1"/>
</dbReference>
<feature type="compositionally biased region" description="Polar residues" evidence="1">
    <location>
        <begin position="634"/>
        <end position="644"/>
    </location>
</feature>
<dbReference type="Proteomes" id="UP000001940">
    <property type="component" value="Chromosome I"/>
</dbReference>
<dbReference type="OrthoDB" id="19493at2759"/>
<keyword evidence="4" id="KW-1185">Reference proteome</keyword>
<dbReference type="CTD" id="173249"/>
<dbReference type="ExpressionAtlas" id="Q95Q36">
    <property type="expression patterns" value="baseline and differential"/>
</dbReference>
<dbReference type="InterPro" id="IPR036322">
    <property type="entry name" value="WD40_repeat_dom_sf"/>
</dbReference>
<feature type="compositionally biased region" description="Polar residues" evidence="1">
    <location>
        <begin position="1028"/>
        <end position="1037"/>
    </location>
</feature>
<feature type="domain" description="HPS5-like beta-propeller" evidence="2">
    <location>
        <begin position="27"/>
        <end position="369"/>
    </location>
</feature>
<dbReference type="Bgee" id="WBGene00012369">
    <property type="expression patterns" value="Expressed in adult organism and 4 other cell types or tissues"/>
</dbReference>
<dbReference type="WormBase" id="W09G3.6a">
    <property type="protein sequence ID" value="CE28969"/>
    <property type="gene ID" value="WBGene00012369"/>
</dbReference>
<dbReference type="PANTHER" id="PTHR23287">
    <property type="entry name" value="RUBY-EYE2-LIKE PROTEIN"/>
    <property type="match status" value="1"/>
</dbReference>
<dbReference type="PIR" id="B87992">
    <property type="entry name" value="B87992"/>
</dbReference>
<feature type="region of interest" description="Disordered" evidence="1">
    <location>
        <begin position="622"/>
        <end position="645"/>
    </location>
</feature>
<dbReference type="InterPro" id="IPR056499">
    <property type="entry name" value="Beta-prop_HPS5-like"/>
</dbReference>
<dbReference type="AGR" id="WB:WBGene00012369"/>
<dbReference type="Pfam" id="PF23756">
    <property type="entry name" value="Beta-prop_HPS5"/>
    <property type="match status" value="1"/>
</dbReference>
<dbReference type="STRING" id="6239.W09G3.6a.1"/>
<dbReference type="FunCoup" id="Q95Q36">
    <property type="interactions" value="171"/>
</dbReference>
<dbReference type="SUPFAM" id="SSF50978">
    <property type="entry name" value="WD40 repeat-like"/>
    <property type="match status" value="1"/>
</dbReference>
<feature type="compositionally biased region" description="Low complexity" evidence="1">
    <location>
        <begin position="622"/>
        <end position="633"/>
    </location>
</feature>
<protein>
    <submittedName>
        <fullName evidence="3">HPS5-like beta-propeller domain-containing protein</fullName>
    </submittedName>
</protein>
<dbReference type="GO" id="GO:0005737">
    <property type="term" value="C:cytoplasm"/>
    <property type="evidence" value="ECO:0000318"/>
    <property type="project" value="GO_Central"/>
</dbReference>
<feature type="region of interest" description="Disordered" evidence="1">
    <location>
        <begin position="720"/>
        <end position="754"/>
    </location>
</feature>
<evidence type="ECO:0000313" key="4">
    <source>
        <dbReference type="Proteomes" id="UP000001940"/>
    </source>
</evidence>
<reference evidence="3 4" key="1">
    <citation type="journal article" date="1998" name="Science">
        <title>Genome sequence of the nematode C. elegans: a platform for investigating biology.</title>
        <authorList>
            <consortium name="The C. elegans sequencing consortium"/>
            <person name="Sulson J.E."/>
            <person name="Waterston R."/>
        </authorList>
    </citation>
    <scope>NUCLEOTIDE SEQUENCE [LARGE SCALE GENOMIC DNA]</scope>
    <source>
        <strain evidence="3 4">Bristol N2</strain>
    </source>
</reference>
<evidence type="ECO:0000256" key="1">
    <source>
        <dbReference type="SAM" id="MobiDB-lite"/>
    </source>
</evidence>
<dbReference type="AlphaFoldDB" id="Q95Q36"/>
<feature type="region of interest" description="Disordered" evidence="1">
    <location>
        <begin position="1104"/>
        <end position="1125"/>
    </location>
</feature>
<accession>Q95Q36</accession>
<dbReference type="GO" id="GO:0048066">
    <property type="term" value="P:developmental pigmentation"/>
    <property type="evidence" value="ECO:0000318"/>
    <property type="project" value="GO_Central"/>
</dbReference>
<evidence type="ECO:0000313" key="3">
    <source>
        <dbReference type="EMBL" id="CAC70117.1"/>
    </source>
</evidence>
<evidence type="ECO:0000259" key="2">
    <source>
        <dbReference type="Pfam" id="PF23756"/>
    </source>
</evidence>
<organism evidence="3 4">
    <name type="scientific">Caenorhabditis elegans</name>
    <dbReference type="NCBI Taxonomy" id="6239"/>
    <lineage>
        <taxon>Eukaryota</taxon>
        <taxon>Metazoa</taxon>
        <taxon>Ecdysozoa</taxon>
        <taxon>Nematoda</taxon>
        <taxon>Chromadorea</taxon>
        <taxon>Rhabditida</taxon>
        <taxon>Rhabditina</taxon>
        <taxon>Rhabditomorpha</taxon>
        <taxon>Rhabditoidea</taxon>
        <taxon>Rhabditidae</taxon>
        <taxon>Peloderinae</taxon>
        <taxon>Caenorhabditis</taxon>
    </lineage>
</organism>
<dbReference type="GeneID" id="173249"/>
<feature type="compositionally biased region" description="Polar residues" evidence="1">
    <location>
        <begin position="723"/>
        <end position="754"/>
    </location>
</feature>
<dbReference type="Gene3D" id="2.130.10.10">
    <property type="entry name" value="YVTN repeat-like/Quinoprotein amine dehydrogenase"/>
    <property type="match status" value="1"/>
</dbReference>
<dbReference type="SMR" id="Q95Q36"/>
<dbReference type="InterPro" id="IPR001680">
    <property type="entry name" value="WD40_rpt"/>
</dbReference>
<evidence type="ECO:0000313" key="5">
    <source>
        <dbReference type="WormBase" id="W09G3.6a"/>
    </source>
</evidence>
<name>Q95Q36_CAEEL</name>
<proteinExistence type="predicted"/>
<dbReference type="HOGENOM" id="CLU_004856_0_0_1"/>
<dbReference type="eggNOG" id="KOG3621">
    <property type="taxonomic scope" value="Eukaryota"/>
</dbReference>
<dbReference type="PeptideAtlas" id="Q95Q36"/>